<dbReference type="Gene3D" id="1.25.40.20">
    <property type="entry name" value="Ankyrin repeat-containing domain"/>
    <property type="match status" value="1"/>
</dbReference>
<dbReference type="Pfam" id="PF12796">
    <property type="entry name" value="Ank_2"/>
    <property type="match status" value="1"/>
</dbReference>
<proteinExistence type="predicted"/>
<keyword evidence="1" id="KW-0040">ANK repeat</keyword>
<feature type="repeat" description="ANK" evidence="1">
    <location>
        <begin position="17"/>
        <end position="49"/>
    </location>
</feature>
<protein>
    <submittedName>
        <fullName evidence="3">Uncharacterized protein</fullName>
    </submittedName>
</protein>
<gene>
    <name evidence="3" type="ORF">CYMTET_36644</name>
</gene>
<dbReference type="PANTHER" id="PTHR24121">
    <property type="entry name" value="NO MECHANORECEPTOR POTENTIAL C, ISOFORM D-RELATED"/>
    <property type="match status" value="1"/>
</dbReference>
<dbReference type="AlphaFoldDB" id="A0AAE0CGX9"/>
<evidence type="ECO:0000313" key="3">
    <source>
        <dbReference type="EMBL" id="KAK3254134.1"/>
    </source>
</evidence>
<dbReference type="Pfam" id="PF13637">
    <property type="entry name" value="Ank_4"/>
    <property type="match status" value="1"/>
</dbReference>
<reference evidence="3 4" key="1">
    <citation type="journal article" date="2015" name="Genome Biol. Evol.">
        <title>Comparative Genomics of a Bacterivorous Green Alga Reveals Evolutionary Causalities and Consequences of Phago-Mixotrophic Mode of Nutrition.</title>
        <authorList>
            <person name="Burns J.A."/>
            <person name="Paasch A."/>
            <person name="Narechania A."/>
            <person name="Kim E."/>
        </authorList>
    </citation>
    <scope>NUCLEOTIDE SEQUENCE [LARGE SCALE GENOMIC DNA]</scope>
    <source>
        <strain evidence="3 4">PLY_AMNH</strain>
    </source>
</reference>
<comment type="caution">
    <text evidence="3">The sequence shown here is derived from an EMBL/GenBank/DDBJ whole genome shotgun (WGS) entry which is preliminary data.</text>
</comment>
<dbReference type="SUPFAM" id="SSF48403">
    <property type="entry name" value="Ankyrin repeat"/>
    <property type="match status" value="1"/>
</dbReference>
<feature type="repeat" description="ANK" evidence="1">
    <location>
        <begin position="50"/>
        <end position="82"/>
    </location>
</feature>
<sequence>MTMLVGLVAHAHAKDQRGHTAIHYAAFQGQVVSIKKLVGLGFDAHLENQDGHTTLYSANCNGHADAVNALTELGADIHAQYDGGTLIHIAAVHGQVQVIKALVELGVINVHARDNYGLTALHMPAGAEKSKNVEATKVNSIAEAAARQCAAVDPAELAARQAAANAAVAPLLEEEQNKMATSGQKVRTCMFRAERAPPHGLSYITPTASGLRAVDLRKCVVILVQGCITYLYLQRRSSPFASGMRVMPALQPQGSAGKSGQALTEKPQRARPECPMCP</sequence>
<dbReference type="InterPro" id="IPR036770">
    <property type="entry name" value="Ankyrin_rpt-contain_sf"/>
</dbReference>
<dbReference type="InterPro" id="IPR002110">
    <property type="entry name" value="Ankyrin_rpt"/>
</dbReference>
<dbReference type="Proteomes" id="UP001190700">
    <property type="component" value="Unassembled WGS sequence"/>
</dbReference>
<keyword evidence="4" id="KW-1185">Reference proteome</keyword>
<dbReference type="PROSITE" id="PS50088">
    <property type="entry name" value="ANK_REPEAT"/>
    <property type="match status" value="3"/>
</dbReference>
<evidence type="ECO:0000256" key="2">
    <source>
        <dbReference type="SAM" id="MobiDB-lite"/>
    </source>
</evidence>
<feature type="compositionally biased region" description="Polar residues" evidence="2">
    <location>
        <begin position="252"/>
        <end position="262"/>
    </location>
</feature>
<dbReference type="PROSITE" id="PS50297">
    <property type="entry name" value="ANK_REP_REGION"/>
    <property type="match status" value="3"/>
</dbReference>
<dbReference type="SMART" id="SM00248">
    <property type="entry name" value="ANK"/>
    <property type="match status" value="3"/>
</dbReference>
<dbReference type="EMBL" id="LGRX02024088">
    <property type="protein sequence ID" value="KAK3254134.1"/>
    <property type="molecule type" value="Genomic_DNA"/>
</dbReference>
<name>A0AAE0CGX9_9CHLO</name>
<evidence type="ECO:0000256" key="1">
    <source>
        <dbReference type="PROSITE-ProRule" id="PRU00023"/>
    </source>
</evidence>
<organism evidence="3 4">
    <name type="scientific">Cymbomonas tetramitiformis</name>
    <dbReference type="NCBI Taxonomy" id="36881"/>
    <lineage>
        <taxon>Eukaryota</taxon>
        <taxon>Viridiplantae</taxon>
        <taxon>Chlorophyta</taxon>
        <taxon>Pyramimonadophyceae</taxon>
        <taxon>Pyramimonadales</taxon>
        <taxon>Pyramimonadaceae</taxon>
        <taxon>Cymbomonas</taxon>
    </lineage>
</organism>
<feature type="repeat" description="ANK" evidence="1">
    <location>
        <begin position="82"/>
        <end position="107"/>
    </location>
</feature>
<accession>A0AAE0CGX9</accession>
<feature type="region of interest" description="Disordered" evidence="2">
    <location>
        <begin position="251"/>
        <end position="278"/>
    </location>
</feature>
<evidence type="ECO:0000313" key="4">
    <source>
        <dbReference type="Proteomes" id="UP001190700"/>
    </source>
</evidence>
<dbReference type="PANTHER" id="PTHR24121:SF23">
    <property type="entry name" value="NO MECHANORECEPTOR POTENTIAL C, ISOFORM H"/>
    <property type="match status" value="1"/>
</dbReference>